<reference evidence="1 2" key="1">
    <citation type="journal article" date="2019" name="PLoS Negl. Trop. Dis.">
        <title>Whole genome sequencing of Entamoeba nuttalli reveals mammalian host-related molecular signatures and a novel octapeptide-repeat surface protein.</title>
        <authorList>
            <person name="Tanaka M."/>
            <person name="Makiuchi T."/>
            <person name="Komiyama T."/>
            <person name="Shiina T."/>
            <person name="Osaki K."/>
            <person name="Tachibana H."/>
        </authorList>
    </citation>
    <scope>NUCLEOTIDE SEQUENCE [LARGE SCALE GENOMIC DNA]</scope>
    <source>
        <strain evidence="1 2">P19-061405</strain>
    </source>
</reference>
<gene>
    <name evidence="1" type="ORF">ENUP19_0048G0004</name>
</gene>
<accession>A0ABQ0DBF4</accession>
<dbReference type="EMBL" id="BAAFRS010000048">
    <property type="protein sequence ID" value="GAB1220184.1"/>
    <property type="molecule type" value="Genomic_DNA"/>
</dbReference>
<protein>
    <submittedName>
        <fullName evidence="1">Uncharacterized protein</fullName>
    </submittedName>
</protein>
<name>A0ABQ0DBF4_9EUKA</name>
<dbReference type="Proteomes" id="UP001628156">
    <property type="component" value="Unassembled WGS sequence"/>
</dbReference>
<proteinExistence type="predicted"/>
<comment type="caution">
    <text evidence="1">The sequence shown here is derived from an EMBL/GenBank/DDBJ whole genome shotgun (WGS) entry which is preliminary data.</text>
</comment>
<evidence type="ECO:0000313" key="2">
    <source>
        <dbReference type="Proteomes" id="UP001628156"/>
    </source>
</evidence>
<sequence>MKQLDMVYLMKVALHVKDMNDIQNIEMINKKCGAAIHSLKVNPWFTTEKDVNQFCRIFNPQTCNCNLLPVDESILMKVENIRNYIFDSFVFSTTGNDTNKVYGQQQISITKEDRERMSKIIQKVESLIYFSYASDEIIEIIIQNMKKGIKIRSNEMFSKVFNETFDKMKIEESIYPNEMITYVSNNVNGIKARENKNIILIYERESPMKQEK</sequence>
<keyword evidence="2" id="KW-1185">Reference proteome</keyword>
<organism evidence="1 2">
    <name type="scientific">Entamoeba nuttalli</name>
    <dbReference type="NCBI Taxonomy" id="412467"/>
    <lineage>
        <taxon>Eukaryota</taxon>
        <taxon>Amoebozoa</taxon>
        <taxon>Evosea</taxon>
        <taxon>Archamoebae</taxon>
        <taxon>Mastigamoebida</taxon>
        <taxon>Entamoebidae</taxon>
        <taxon>Entamoeba</taxon>
    </lineage>
</organism>
<evidence type="ECO:0000313" key="1">
    <source>
        <dbReference type="EMBL" id="GAB1220184.1"/>
    </source>
</evidence>